<sequence length="291" mass="32721">MGQHTNTSTKQNINLMNYDISQLPERTAKPREQGYTMMMDKGLSLREVEDFLEVGGAYTDIVKLGWATSYVVPNLKRKLEIYKEAGIPVYFGGTLFEAFIIRNQFDDYRRLLDKYGMEYAEVSDGSIDLDHDRKCEYIRELSKDVQVLSEVGSKDAEKIIPPYKWIAQMETELAAGAIKVIGEAREGGNVGLFRSTGEVRSGLVEEILTKIPFEKILWEAPQKAQQVWFIKLLGANVNLGNIAPNEIVSLETIRLGLRGDTFSHFLDMDAVDPMFRPAAKTGKPGTSMPRG</sequence>
<reference evidence="3" key="1">
    <citation type="journal article" date="2019" name="Int. J. Syst. Evol. Microbiol.">
        <title>The Global Catalogue of Microorganisms (GCM) 10K type strain sequencing project: providing services to taxonomists for standard genome sequencing and annotation.</title>
        <authorList>
            <consortium name="The Broad Institute Genomics Platform"/>
            <consortium name="The Broad Institute Genome Sequencing Center for Infectious Disease"/>
            <person name="Wu L."/>
            <person name="Ma J."/>
        </authorList>
    </citation>
    <scope>NUCLEOTIDE SEQUENCE [LARGE SCALE GENOMIC DNA]</scope>
    <source>
        <strain evidence="3">JCM 17225</strain>
    </source>
</reference>
<evidence type="ECO:0000313" key="2">
    <source>
        <dbReference type="EMBL" id="GAA4046287.1"/>
    </source>
</evidence>
<keyword evidence="3" id="KW-1185">Reference proteome</keyword>
<evidence type="ECO:0000313" key="3">
    <source>
        <dbReference type="Proteomes" id="UP001501469"/>
    </source>
</evidence>
<dbReference type="SUPFAM" id="SSF102110">
    <property type="entry name" value="(2r)-phospho-3-sulfolactate synthase ComA"/>
    <property type="match status" value="1"/>
</dbReference>
<dbReference type="Pfam" id="PF02679">
    <property type="entry name" value="ComA"/>
    <property type="match status" value="1"/>
</dbReference>
<comment type="similarity">
    <text evidence="1">Belongs to the phosphosulfolactate synthase family.</text>
</comment>
<dbReference type="InterPro" id="IPR036112">
    <property type="entry name" value="ComA_synth_sf"/>
</dbReference>
<protein>
    <submittedName>
        <fullName evidence="2">Phosphosulfolactate synthase</fullName>
    </submittedName>
</protein>
<dbReference type="PANTHER" id="PTHR48413:SF1">
    <property type="entry name" value="PROTEIN HEAT-STRESS-ASSOCIATED 32"/>
    <property type="match status" value="1"/>
</dbReference>
<proteinExistence type="inferred from homology"/>
<gene>
    <name evidence="2" type="ORF">GCM10022409_35470</name>
</gene>
<accession>A0ABP7UKT0</accession>
<dbReference type="PANTHER" id="PTHR48413">
    <property type="match status" value="1"/>
</dbReference>
<dbReference type="Proteomes" id="UP001501469">
    <property type="component" value="Unassembled WGS sequence"/>
</dbReference>
<dbReference type="EMBL" id="BAABDK010000028">
    <property type="protein sequence ID" value="GAA4046287.1"/>
    <property type="molecule type" value="Genomic_DNA"/>
</dbReference>
<dbReference type="InterPro" id="IPR013785">
    <property type="entry name" value="Aldolase_TIM"/>
</dbReference>
<name>A0ABP7UKT0_9BACT</name>
<dbReference type="InterPro" id="IPR003830">
    <property type="entry name" value="ComA_synth"/>
</dbReference>
<dbReference type="Gene3D" id="3.20.20.70">
    <property type="entry name" value="Aldolase class I"/>
    <property type="match status" value="1"/>
</dbReference>
<comment type="caution">
    <text evidence="2">The sequence shown here is derived from an EMBL/GenBank/DDBJ whole genome shotgun (WGS) entry which is preliminary data.</text>
</comment>
<organism evidence="2 3">
    <name type="scientific">Hymenobacter glaciei</name>
    <dbReference type="NCBI Taxonomy" id="877209"/>
    <lineage>
        <taxon>Bacteria</taxon>
        <taxon>Pseudomonadati</taxon>
        <taxon>Bacteroidota</taxon>
        <taxon>Cytophagia</taxon>
        <taxon>Cytophagales</taxon>
        <taxon>Hymenobacteraceae</taxon>
        <taxon>Hymenobacter</taxon>
    </lineage>
</organism>
<evidence type="ECO:0000256" key="1">
    <source>
        <dbReference type="ARBA" id="ARBA00010424"/>
    </source>
</evidence>